<dbReference type="PANTHER" id="PTHR24198:SF165">
    <property type="entry name" value="ANKYRIN REPEAT-CONTAINING PROTEIN-RELATED"/>
    <property type="match status" value="1"/>
</dbReference>
<dbReference type="Pfam" id="PF12796">
    <property type="entry name" value="Ank_2"/>
    <property type="match status" value="3"/>
</dbReference>
<dbReference type="InterPro" id="IPR036770">
    <property type="entry name" value="Ankyrin_rpt-contain_sf"/>
</dbReference>
<keyword evidence="2 3" id="KW-0040">ANK repeat</keyword>
<dbReference type="VEuPathDB" id="FungiDB:EYZ11_003788"/>
<dbReference type="EMBL" id="QUQM01000001">
    <property type="protein sequence ID" value="KAA8651045.1"/>
    <property type="molecule type" value="Genomic_DNA"/>
</dbReference>
<dbReference type="GeneID" id="54326440"/>
<dbReference type="PROSITE" id="PS50297">
    <property type="entry name" value="ANK_REP_REGION"/>
    <property type="match status" value="9"/>
</dbReference>
<feature type="repeat" description="ANK" evidence="3">
    <location>
        <begin position="1328"/>
        <end position="1360"/>
    </location>
</feature>
<feature type="repeat" description="ANK" evidence="3">
    <location>
        <begin position="1263"/>
        <end position="1295"/>
    </location>
</feature>
<dbReference type="SUPFAM" id="SSF52540">
    <property type="entry name" value="P-loop containing nucleoside triphosphate hydrolases"/>
    <property type="match status" value="1"/>
</dbReference>
<sequence>MSSTRKKFMHHDYTVGWISALPLEMAATKAMLDDTHVPLPIRENDNNVYCLGEIAGHNIVLACLPSGIYGQTSATVAAMQMRSTFPSIKFGLMVGIGGGAPNGSVDVRLGDIVVSKPTAHFGGVVQYDFGKTLADGVFYQTGVLNKPPEVLLKAVSHLQANHIMGQNNISFHLAKGAEMYPSMRSFFIYPGQDRDTLFQSSYPHQGPPTSSCECECDPLKRVARIQRESILPQIHYGLIASANQVMRDAQTRDRLTERLGILCYDMEAAGLMDHFPCLVIRGICDYADSHKGKMWQNYAAATAAAYAKELLRSSIPSRFRYRQHPGNVKMKIPIPRTKMFGRQGELRRIQECLNSPGRGTKSLVIWGLSGCGKTQLAIHYIAGKRDSYQSVLWVNASSTSLIDDSFELISSLMPSDFCPTKPAVERVLEWLEQDSNYSWIIIFDDIPYVSDADWSWNGVFDVRKYLPSCNHGHILLVTTSCHLHSRLDFPGIHLQGVDDHTGSEIILRCANIKSTDYFTSTTAKNISRKLNGLPLALEQAGSFLSYGLISIHEYKQRFETKFLNETLKAHTRRYIGTYEKGLTLWAVFDMLHDALGKRSPDSLKLLYLTVFLGPGHVPFSVLSGAVLDQDNISTYPPEMSDGQSLGVISWLKHLSGQISRLSAVLGELESTGLVKFIRNSSDNIIDTIVIHDLIQSFIRAKIPRQDMVENVAAALLLNGKACLTNGIMKDYENMRSHSHRICRLKGELQKARDLWEAGLQYRLVTEGSRWPRTQEQLVELLDAADVDFKLGYVDNAIEKYVSVTHHCDPGMAEKDDIMVRASASLREAREIHARRERDFQRAILTQRSTKSTPEELNETTEVEDGEWEILMRYEEALNLFGPRDSETLQHAAALATYYKDIARTDKEEVYREIVWRYYTTSAGESHPATVATLYDLCVCYRENGKLRDKLRGDLYLAPVWARTYKSSELQSLLLEVEAPDVLAAFNNGNEDTFWNLVNRHDTNAAIFWASDLENLNIRDMLFYHFAKTNMPSVCLFLHLTSDSGQGSAFKKPSKWDLDVYQSDIDSTQALQHAVRRSYISIVQGLLENGVDTSYADSYGLAAIHYAVKRRDLLMVLMLLEHRADISQSDSRGRTALHYAVREKHISIIKSLLENGANADQKDNYGETSLHYAVKDREPLLALVLLEHRADISEADSHGRTALHYAVRGRDTVILKSLLENGAQTYQRDNHGETALHYAARGRDVSKIYLLLKHGADISLKDNHGETPLHYAARVGRMTSVQALLKFGGDTTQRDNDGKTALHYGMQAGLALFQMLLEYGGEVSQADNRGRVALHYAARDGFADIAKAILNRGIDTEATDYCGNTPLHLAARGGNHESTRLLLEMKANSFAENALGNTALELAFHGGFKNTVELILTHTLDKRDPQGQTFLHRAASNRDCVGLFYSVIEISHDIINATDNSGRTALHIAAARGNLFAVQMLLDNGANNQIQSNEGHTPLADALLQRTVPGGTSKSDLALEEVIRLLHKAGSGIIKDVVNQL</sequence>
<dbReference type="PROSITE" id="PS50088">
    <property type="entry name" value="ANK_REPEAT"/>
    <property type="match status" value="10"/>
</dbReference>
<dbReference type="GO" id="GO:0003824">
    <property type="term" value="F:catalytic activity"/>
    <property type="evidence" value="ECO:0007669"/>
    <property type="project" value="InterPro"/>
</dbReference>
<dbReference type="SUPFAM" id="SSF53167">
    <property type="entry name" value="Purine and uridine phosphorylases"/>
    <property type="match status" value="1"/>
</dbReference>
<feature type="repeat" description="ANK" evidence="3">
    <location>
        <begin position="1197"/>
        <end position="1229"/>
    </location>
</feature>
<dbReference type="VEuPathDB" id="FungiDB:EYZ11_011501"/>
<gene>
    <name evidence="5" type="ORF">ATNIH1004_003738</name>
</gene>
<dbReference type="InterPro" id="IPR011990">
    <property type="entry name" value="TPR-like_helical_dom_sf"/>
</dbReference>
<dbReference type="PANTHER" id="PTHR24198">
    <property type="entry name" value="ANKYRIN REPEAT AND PROTEIN KINASE DOMAIN-CONTAINING PROTEIN"/>
    <property type="match status" value="1"/>
</dbReference>
<feature type="repeat" description="ANK" evidence="3">
    <location>
        <begin position="1065"/>
        <end position="1097"/>
    </location>
</feature>
<feature type="domain" description="Nucleoside phosphorylase" evidence="4">
    <location>
        <begin position="15"/>
        <end position="304"/>
    </location>
</feature>
<feature type="repeat" description="ANK" evidence="3">
    <location>
        <begin position="1361"/>
        <end position="1393"/>
    </location>
</feature>
<dbReference type="SMART" id="SM00248">
    <property type="entry name" value="ANK"/>
    <property type="match status" value="13"/>
</dbReference>
<evidence type="ECO:0000313" key="5">
    <source>
        <dbReference type="EMBL" id="KAA8651045.1"/>
    </source>
</evidence>
<dbReference type="GO" id="GO:0043531">
    <property type="term" value="F:ADP binding"/>
    <property type="evidence" value="ECO:0007669"/>
    <property type="project" value="InterPro"/>
</dbReference>
<dbReference type="InterPro" id="IPR035994">
    <property type="entry name" value="Nucleoside_phosphorylase_sf"/>
</dbReference>
<evidence type="ECO:0000256" key="2">
    <source>
        <dbReference type="ARBA" id="ARBA00023043"/>
    </source>
</evidence>
<dbReference type="InterPro" id="IPR000845">
    <property type="entry name" value="Nucleoside_phosphorylase_d"/>
</dbReference>
<dbReference type="Gene3D" id="1.25.40.20">
    <property type="entry name" value="Ankyrin repeat-containing domain"/>
    <property type="match status" value="4"/>
</dbReference>
<reference evidence="5 6" key="1">
    <citation type="submission" date="2019-08" db="EMBL/GenBank/DDBJ databases">
        <title>The genome sequence of a newly discovered highly antifungal drug resistant Aspergillus species, Aspergillus tanneri NIH 1004.</title>
        <authorList>
            <person name="Mounaud S."/>
            <person name="Singh I."/>
            <person name="Joardar V."/>
            <person name="Pakala S."/>
            <person name="Pakala S."/>
            <person name="Venepally P."/>
            <person name="Chung J.K."/>
            <person name="Losada L."/>
            <person name="Nierman W.C."/>
        </authorList>
    </citation>
    <scope>NUCLEOTIDE SEQUENCE [LARGE SCALE GENOMIC DNA]</scope>
    <source>
        <strain evidence="5 6">NIH1004</strain>
    </source>
</reference>
<evidence type="ECO:0000256" key="3">
    <source>
        <dbReference type="PROSITE-ProRule" id="PRU00023"/>
    </source>
</evidence>
<evidence type="ECO:0000313" key="6">
    <source>
        <dbReference type="Proteomes" id="UP000324241"/>
    </source>
</evidence>
<dbReference type="Pfam" id="PF13637">
    <property type="entry name" value="Ank_4"/>
    <property type="match status" value="1"/>
</dbReference>
<evidence type="ECO:0000256" key="1">
    <source>
        <dbReference type="ARBA" id="ARBA00022737"/>
    </source>
</evidence>
<proteinExistence type="predicted"/>
<dbReference type="VEuPathDB" id="FungiDB:EYZ11_008701"/>
<dbReference type="Gene3D" id="1.25.40.10">
    <property type="entry name" value="Tetratricopeptide repeat domain"/>
    <property type="match status" value="1"/>
</dbReference>
<dbReference type="InterPro" id="IPR027417">
    <property type="entry name" value="P-loop_NTPase"/>
</dbReference>
<dbReference type="Pfam" id="PF01048">
    <property type="entry name" value="PNP_UDP_1"/>
    <property type="match status" value="1"/>
</dbReference>
<dbReference type="RefSeq" id="XP_033430406.1">
    <property type="nucleotide sequence ID" value="XM_033568411.1"/>
</dbReference>
<dbReference type="OrthoDB" id="1577640at2759"/>
<accession>A0A5M9MVD4</accession>
<feature type="repeat" description="ANK" evidence="3">
    <location>
        <begin position="1230"/>
        <end position="1262"/>
    </location>
</feature>
<dbReference type="SUPFAM" id="SSF48403">
    <property type="entry name" value="Ankyrin repeat"/>
    <property type="match status" value="2"/>
</dbReference>
<feature type="repeat" description="ANK" evidence="3">
    <location>
        <begin position="1098"/>
        <end position="1130"/>
    </location>
</feature>
<protein>
    <recommendedName>
        <fullName evidence="4">Nucleoside phosphorylase domain-containing protein</fullName>
    </recommendedName>
</protein>
<keyword evidence="1" id="KW-0677">Repeat</keyword>
<dbReference type="Gene3D" id="3.40.50.300">
    <property type="entry name" value="P-loop containing nucleotide triphosphate hydrolases"/>
    <property type="match status" value="1"/>
</dbReference>
<feature type="repeat" description="ANK" evidence="3">
    <location>
        <begin position="1460"/>
        <end position="1492"/>
    </location>
</feature>
<comment type="caution">
    <text evidence="5">The sequence shown here is derived from an EMBL/GenBank/DDBJ whole genome shotgun (WGS) entry which is preliminary data.</text>
</comment>
<dbReference type="Gene3D" id="3.40.50.1580">
    <property type="entry name" value="Nucleoside phosphorylase domain"/>
    <property type="match status" value="1"/>
</dbReference>
<feature type="repeat" description="ANK" evidence="3">
    <location>
        <begin position="1164"/>
        <end position="1196"/>
    </location>
</feature>
<name>A0A5M9MVD4_9EURO</name>
<dbReference type="GO" id="GO:0009116">
    <property type="term" value="P:nucleoside metabolic process"/>
    <property type="evidence" value="ECO:0007669"/>
    <property type="project" value="InterPro"/>
</dbReference>
<organism evidence="5 6">
    <name type="scientific">Aspergillus tanneri</name>
    <dbReference type="NCBI Taxonomy" id="1220188"/>
    <lineage>
        <taxon>Eukaryota</taxon>
        <taxon>Fungi</taxon>
        <taxon>Dikarya</taxon>
        <taxon>Ascomycota</taxon>
        <taxon>Pezizomycotina</taxon>
        <taxon>Eurotiomycetes</taxon>
        <taxon>Eurotiomycetidae</taxon>
        <taxon>Eurotiales</taxon>
        <taxon>Aspergillaceae</taxon>
        <taxon>Aspergillus</taxon>
        <taxon>Aspergillus subgen. Circumdati</taxon>
    </lineage>
</organism>
<dbReference type="PRINTS" id="PR01415">
    <property type="entry name" value="ANKYRIN"/>
</dbReference>
<evidence type="ECO:0000259" key="4">
    <source>
        <dbReference type="Pfam" id="PF01048"/>
    </source>
</evidence>
<dbReference type="Proteomes" id="UP000324241">
    <property type="component" value="Unassembled WGS sequence"/>
</dbReference>
<dbReference type="InterPro" id="IPR002110">
    <property type="entry name" value="Ankyrin_rpt"/>
</dbReference>
<feature type="repeat" description="ANK" evidence="3">
    <location>
        <begin position="1131"/>
        <end position="1163"/>
    </location>
</feature>
<dbReference type="Pfam" id="PF00023">
    <property type="entry name" value="Ank"/>
    <property type="match status" value="1"/>
</dbReference>